<dbReference type="AlphaFoldDB" id="A0A221W684"/>
<dbReference type="KEGG" id="ahg:AHOG_19200"/>
<dbReference type="Proteomes" id="UP000204221">
    <property type="component" value="Chromosome"/>
</dbReference>
<reference evidence="2 3" key="1">
    <citation type="submission" date="2017-07" db="EMBL/GenBank/DDBJ databases">
        <title>Complete genome sequence of Actinoalloteichus hoggarensis DSM 45943, type strain of Actinoalloteichus hoggarensis.</title>
        <authorList>
            <person name="Ruckert C."/>
            <person name="Nouioui I."/>
            <person name="Willmese J."/>
            <person name="van Wezel G."/>
            <person name="Klenk H.-P."/>
            <person name="Kalinowski J."/>
            <person name="Zotchev S.B."/>
        </authorList>
    </citation>
    <scope>NUCLEOTIDE SEQUENCE [LARGE SCALE GENOMIC DNA]</scope>
    <source>
        <strain evidence="2 3">DSM 45943</strain>
    </source>
</reference>
<gene>
    <name evidence="2" type="ORF">AHOG_19200</name>
</gene>
<dbReference type="Gene3D" id="1.25.10.10">
    <property type="entry name" value="Leucine-rich Repeat Variant"/>
    <property type="match status" value="1"/>
</dbReference>
<dbReference type="InterPro" id="IPR011989">
    <property type="entry name" value="ARM-like"/>
</dbReference>
<name>A0A221W684_9PSEU</name>
<accession>A0A221W684</accession>
<evidence type="ECO:0000313" key="2">
    <source>
        <dbReference type="EMBL" id="ASO21462.1"/>
    </source>
</evidence>
<feature type="compositionally biased region" description="Low complexity" evidence="1">
    <location>
        <begin position="20"/>
        <end position="31"/>
    </location>
</feature>
<feature type="region of interest" description="Disordered" evidence="1">
    <location>
        <begin position="1"/>
        <end position="137"/>
    </location>
</feature>
<protein>
    <submittedName>
        <fullName evidence="2">Uncharacterized protein</fullName>
    </submittedName>
</protein>
<sequence length="752" mass="82566">MTGFGEPNRDVDFFGMLDDATAAEPEPASPAVSDYPGQPVLTTPPTGSDGSSAADSDRQSSTPHTAPAPVEPAASRPAEATHHSEPPGRVGFVGVAGDGNATAGGNLDQSQHFHVYGPDSQPAEIARPRNRTRSGRWDPEALASLADRFVAPAGLLDASDQPSAFEILADWRLVLLSAQVKSGGQFTAALRLAQRLRETENARLIVRQEILDRGFRLDAGLILDADTPAVVILDLREGSAEDVHEVRNNLVEFGDQLKPHRSFLVVILPVEQRRPFEERFPGRVHLLSRPSGALVFDRHVELVEDSHTLSTEAGLLERLDQAWPPEAKEIAEAVSEARRAGYTSPEDIAARLADPTDVLAEELRKAITELQSKDDKEAVGLLLACGLFEGAAADRILTASDQMLTVLKTQVREPDPLLRPGVTATLHRLGTKLFDPRTRTFTTPRLGSSVLTYFWKEHPMLRSPVQEWLQRLPVEIEDLGQAELERLADRAADLAAEAGVELITALAQGWAAGQQTTILDRRQDQTRRSIAVRLLTRTAVDPNLGRAVRERLWDWSRSSSPDVQLLVAIVCGEIGSDFPRVALTRIKHLATAAEPLVRRHATDAMVRIGRESGLPTFLRYVEGWLDRPSADRMELLAESIERLLDADPHTITGEGVREFWSRALGEMSLLPSRRIVGAWLRYGARSTTSVGRDAVETLVAATERDPHRIARLQWASRVAGIPLDPGFVEEDPINAIIQQVWTRLDEIDPVHV</sequence>
<evidence type="ECO:0000313" key="3">
    <source>
        <dbReference type="Proteomes" id="UP000204221"/>
    </source>
</evidence>
<keyword evidence="3" id="KW-1185">Reference proteome</keyword>
<dbReference type="EMBL" id="CP022521">
    <property type="protein sequence ID" value="ASO21462.1"/>
    <property type="molecule type" value="Genomic_DNA"/>
</dbReference>
<dbReference type="OrthoDB" id="3277292at2"/>
<dbReference type="InterPro" id="IPR016024">
    <property type="entry name" value="ARM-type_fold"/>
</dbReference>
<evidence type="ECO:0000256" key="1">
    <source>
        <dbReference type="SAM" id="MobiDB-lite"/>
    </source>
</evidence>
<proteinExistence type="predicted"/>
<organism evidence="2 3">
    <name type="scientific">Actinoalloteichus hoggarensis</name>
    <dbReference type="NCBI Taxonomy" id="1470176"/>
    <lineage>
        <taxon>Bacteria</taxon>
        <taxon>Bacillati</taxon>
        <taxon>Actinomycetota</taxon>
        <taxon>Actinomycetes</taxon>
        <taxon>Pseudonocardiales</taxon>
        <taxon>Pseudonocardiaceae</taxon>
        <taxon>Actinoalloteichus</taxon>
    </lineage>
</organism>
<dbReference type="SUPFAM" id="SSF48371">
    <property type="entry name" value="ARM repeat"/>
    <property type="match status" value="1"/>
</dbReference>
<dbReference type="RefSeq" id="WP_093942598.1">
    <property type="nucleotide sequence ID" value="NZ_CP022521.1"/>
</dbReference>